<dbReference type="PANTHER" id="PTHR43460">
    <property type="entry name" value="METHYLTRANSFERASE"/>
    <property type="match status" value="1"/>
</dbReference>
<dbReference type="Proteomes" id="UP000460435">
    <property type="component" value="Unassembled WGS sequence"/>
</dbReference>
<dbReference type="Pfam" id="PF08241">
    <property type="entry name" value="Methyltransf_11"/>
    <property type="match status" value="1"/>
</dbReference>
<keyword evidence="3" id="KW-1185">Reference proteome</keyword>
<dbReference type="InterPro" id="IPR029063">
    <property type="entry name" value="SAM-dependent_MTases_sf"/>
</dbReference>
<evidence type="ECO:0000259" key="1">
    <source>
        <dbReference type="Pfam" id="PF08241"/>
    </source>
</evidence>
<dbReference type="CDD" id="cd02440">
    <property type="entry name" value="AdoMet_MTases"/>
    <property type="match status" value="1"/>
</dbReference>
<dbReference type="SUPFAM" id="SSF53335">
    <property type="entry name" value="S-adenosyl-L-methionine-dependent methyltransferases"/>
    <property type="match status" value="1"/>
</dbReference>
<keyword evidence="2" id="KW-0808">Transferase</keyword>
<dbReference type="PANTHER" id="PTHR43460:SF1">
    <property type="entry name" value="METHYLTRANSFERASE TYPE 11 DOMAIN-CONTAINING PROTEIN"/>
    <property type="match status" value="1"/>
</dbReference>
<proteinExistence type="predicted"/>
<name>A0A7K3M2D6_9ACTN</name>
<organism evidence="2 3">
    <name type="scientific">Phytoactinopolyspora mesophila</name>
    <dbReference type="NCBI Taxonomy" id="2650750"/>
    <lineage>
        <taxon>Bacteria</taxon>
        <taxon>Bacillati</taxon>
        <taxon>Actinomycetota</taxon>
        <taxon>Actinomycetes</taxon>
        <taxon>Jiangellales</taxon>
        <taxon>Jiangellaceae</taxon>
        <taxon>Phytoactinopolyspora</taxon>
    </lineage>
</organism>
<reference evidence="2 3" key="1">
    <citation type="submission" date="2019-11" db="EMBL/GenBank/DDBJ databases">
        <authorList>
            <person name="Li X.-J."/>
            <person name="Feng X.-M."/>
        </authorList>
    </citation>
    <scope>NUCLEOTIDE SEQUENCE [LARGE SCALE GENOMIC DNA]</scope>
    <source>
        <strain evidence="2 3">XMNu-373</strain>
    </source>
</reference>
<feature type="domain" description="Methyltransferase type 11" evidence="1">
    <location>
        <begin position="8"/>
        <end position="92"/>
    </location>
</feature>
<dbReference type="GO" id="GO:0008757">
    <property type="term" value="F:S-adenosylmethionine-dependent methyltransferase activity"/>
    <property type="evidence" value="ECO:0007669"/>
    <property type="project" value="InterPro"/>
</dbReference>
<accession>A0A7K3M2D6</accession>
<dbReference type="EMBL" id="WLZY01000001">
    <property type="protein sequence ID" value="NDL56598.1"/>
    <property type="molecule type" value="Genomic_DNA"/>
</dbReference>
<gene>
    <name evidence="2" type="ORF">F7O44_05885</name>
</gene>
<evidence type="ECO:0000313" key="3">
    <source>
        <dbReference type="Proteomes" id="UP000460435"/>
    </source>
</evidence>
<dbReference type="AlphaFoldDB" id="A0A7K3M2D6"/>
<dbReference type="InterPro" id="IPR052939">
    <property type="entry name" value="23S_rRNA_MeTrnsfrase_RlmA"/>
</dbReference>
<sequence length="202" mass="21760">MRRASSVLDVDTGGGELLASLAPLPQTIATEPYPPNLPVAAKRLAPLGVNVRPGRAEALPVPDAHVDLVLNRHGALDAAEIARVLRPGGVFLTQQVGGRNDIEFNEALGMLPADPDTHSLTTVTVALESAGLVVEVALEEFPRVRYLDVGAVAYQLRLVPWQVPGFDVATPGDRLREIHDIIERAGSFTVHDHRFLIQARKP</sequence>
<keyword evidence="2" id="KW-0489">Methyltransferase</keyword>
<dbReference type="InterPro" id="IPR013216">
    <property type="entry name" value="Methyltransf_11"/>
</dbReference>
<dbReference type="Gene3D" id="3.40.50.150">
    <property type="entry name" value="Vaccinia Virus protein VP39"/>
    <property type="match status" value="1"/>
</dbReference>
<evidence type="ECO:0000313" key="2">
    <source>
        <dbReference type="EMBL" id="NDL56598.1"/>
    </source>
</evidence>
<comment type="caution">
    <text evidence="2">The sequence shown here is derived from an EMBL/GenBank/DDBJ whole genome shotgun (WGS) entry which is preliminary data.</text>
</comment>
<dbReference type="GO" id="GO:0032259">
    <property type="term" value="P:methylation"/>
    <property type="evidence" value="ECO:0007669"/>
    <property type="project" value="UniProtKB-KW"/>
</dbReference>
<protein>
    <submittedName>
        <fullName evidence="2">Methyltransferase domain-containing protein</fullName>
    </submittedName>
</protein>